<dbReference type="GO" id="GO:0006520">
    <property type="term" value="P:amino acid metabolic process"/>
    <property type="evidence" value="ECO:0007669"/>
    <property type="project" value="InterPro"/>
</dbReference>
<dbReference type="PROSITE" id="PS00097">
    <property type="entry name" value="CARBAMOYLTRANSFERASE"/>
    <property type="match status" value="1"/>
</dbReference>
<evidence type="ECO:0000256" key="6">
    <source>
        <dbReference type="ARBA" id="ARBA00048859"/>
    </source>
</evidence>
<dbReference type="HAMAP" id="MF_00001">
    <property type="entry name" value="Asp_carb_tr"/>
    <property type="match status" value="1"/>
</dbReference>
<dbReference type="EMBL" id="NDHY01000006">
    <property type="protein sequence ID" value="RII00210.1"/>
    <property type="molecule type" value="Genomic_DNA"/>
</dbReference>
<name>A0A399FXW1_UNCN2</name>
<feature type="binding site" evidence="7">
    <location>
        <position position="97"/>
    </location>
    <ligand>
        <name>L-aspartate</name>
        <dbReference type="ChEBI" id="CHEBI:29991"/>
    </ligand>
</feature>
<dbReference type="PANTHER" id="PTHR45753">
    <property type="entry name" value="ORNITHINE CARBAMOYLTRANSFERASE, MITOCHONDRIAL"/>
    <property type="match status" value="1"/>
</dbReference>
<dbReference type="Pfam" id="PF02729">
    <property type="entry name" value="OTCace_N"/>
    <property type="match status" value="1"/>
</dbReference>
<organism evidence="10 11">
    <name type="scientific">candidate division NPL-UPA2 bacterium Unc8</name>
    <dbReference type="NCBI Taxonomy" id="1980939"/>
    <lineage>
        <taxon>Bacteria</taxon>
    </lineage>
</organism>
<dbReference type="UniPathway" id="UPA00070">
    <property type="reaction ID" value="UER00116"/>
</dbReference>
<dbReference type="GO" id="GO:0005829">
    <property type="term" value="C:cytosol"/>
    <property type="evidence" value="ECO:0007669"/>
    <property type="project" value="TreeGrafter"/>
</dbReference>
<dbReference type="FunFam" id="3.40.50.1370:FF:000007">
    <property type="entry name" value="Aspartate carbamoyltransferase"/>
    <property type="match status" value="1"/>
</dbReference>
<proteinExistence type="inferred from homology"/>
<sequence length="320" mass="35277">MKQQSLPEHKSVEWKRKDILGLEELTAREIEFILETAESFREVSLRPIRKVPALRGKTIITLFFEPSTRTRMSFELAAKRLSADTANISSSTSSVVKGETLKDTARNIEAMKVDVIIIRHSMAGAPHLLAREVSPGVINAGDGAHEHPTQGLIDIFTMKEKKGKIKGLKVVIIGDIAHSRVARSNIWGLRKLGALVSVVAPPTLIPAEIERMGVRVCHSIKEAISDADVINVLRIQRERQKAGFFPSIREYHQLFGITRKSLESAPFDVLIMHPGPINRGVELDGDVADGPYSVILDQVTNGLAVRMAVLYLTSGAGEKR</sequence>
<dbReference type="AlphaFoldDB" id="A0A399FXW1"/>
<evidence type="ECO:0000256" key="2">
    <source>
        <dbReference type="ARBA" id="ARBA00008896"/>
    </source>
</evidence>
<dbReference type="Pfam" id="PF00185">
    <property type="entry name" value="OTCace"/>
    <property type="match status" value="1"/>
</dbReference>
<dbReference type="InterPro" id="IPR002082">
    <property type="entry name" value="Asp_carbamoyltransf"/>
</dbReference>
<reference evidence="10 11" key="1">
    <citation type="submission" date="2018-08" db="EMBL/GenBank/DDBJ databases">
        <title>Draft genome of candidate division NPL-UPA2 bacterium Unc8 that adapted to ultra-basic serpentinizing groundwater.</title>
        <authorList>
            <person name="Ishii S."/>
            <person name="Suzuki S."/>
            <person name="Nealson K.H."/>
        </authorList>
    </citation>
    <scope>NUCLEOTIDE SEQUENCE [LARGE SCALE GENOMIC DNA]</scope>
    <source>
        <strain evidence="10">Unc8</strain>
    </source>
</reference>
<evidence type="ECO:0000313" key="11">
    <source>
        <dbReference type="Proteomes" id="UP000266287"/>
    </source>
</evidence>
<keyword evidence="3 7" id="KW-0808">Transferase</keyword>
<feature type="binding site" evidence="7">
    <location>
        <position position="119"/>
    </location>
    <ligand>
        <name>carbamoyl phosphate</name>
        <dbReference type="ChEBI" id="CHEBI:58228"/>
    </ligand>
</feature>
<feature type="binding site" evidence="7">
    <location>
        <position position="276"/>
    </location>
    <ligand>
        <name>carbamoyl phosphate</name>
        <dbReference type="ChEBI" id="CHEBI:58228"/>
    </ligand>
</feature>
<evidence type="ECO:0000256" key="4">
    <source>
        <dbReference type="ARBA" id="ARBA00022975"/>
    </source>
</evidence>
<dbReference type="GO" id="GO:0004070">
    <property type="term" value="F:aspartate carbamoyltransferase activity"/>
    <property type="evidence" value="ECO:0007669"/>
    <property type="project" value="UniProtKB-UniRule"/>
</dbReference>
<evidence type="ECO:0000256" key="1">
    <source>
        <dbReference type="ARBA" id="ARBA00004852"/>
    </source>
</evidence>
<dbReference type="InterPro" id="IPR006131">
    <property type="entry name" value="Asp_carbamoyltransf_Asp/Orn-bd"/>
</dbReference>
<feature type="binding site" evidence="7">
    <location>
        <position position="180"/>
    </location>
    <ligand>
        <name>L-aspartate</name>
        <dbReference type="ChEBI" id="CHEBI:29991"/>
    </ligand>
</feature>
<evidence type="ECO:0000259" key="9">
    <source>
        <dbReference type="Pfam" id="PF02729"/>
    </source>
</evidence>
<dbReference type="Gene3D" id="3.40.50.1370">
    <property type="entry name" value="Aspartate/ornithine carbamoyltransferase"/>
    <property type="match status" value="2"/>
</dbReference>
<evidence type="ECO:0000256" key="7">
    <source>
        <dbReference type="HAMAP-Rule" id="MF_00001"/>
    </source>
</evidence>
<dbReference type="Proteomes" id="UP000266287">
    <property type="component" value="Unassembled WGS sequence"/>
</dbReference>
<feature type="domain" description="Aspartate/ornithine carbamoyltransferase carbamoyl-P binding" evidence="9">
    <location>
        <begin position="17"/>
        <end position="160"/>
    </location>
</feature>
<feature type="binding site" evidence="7">
    <location>
        <position position="150"/>
    </location>
    <ligand>
        <name>carbamoyl phosphate</name>
        <dbReference type="ChEBI" id="CHEBI:58228"/>
    </ligand>
</feature>
<feature type="binding site" evidence="7">
    <location>
        <position position="70"/>
    </location>
    <ligand>
        <name>carbamoyl phosphate</name>
        <dbReference type="ChEBI" id="CHEBI:58228"/>
    </ligand>
</feature>
<feature type="domain" description="Aspartate/ornithine carbamoyltransferase Asp/Orn-binding" evidence="8">
    <location>
        <begin position="166"/>
        <end position="312"/>
    </location>
</feature>
<comment type="pathway">
    <text evidence="1 7">Pyrimidine metabolism; UMP biosynthesis via de novo pathway; (S)-dihydroorotate from bicarbonate: step 2/3.</text>
</comment>
<dbReference type="PANTHER" id="PTHR45753:SF6">
    <property type="entry name" value="ASPARTATE CARBAMOYLTRANSFERASE"/>
    <property type="match status" value="1"/>
</dbReference>
<evidence type="ECO:0000256" key="3">
    <source>
        <dbReference type="ARBA" id="ARBA00022679"/>
    </source>
</evidence>
<feature type="binding site" evidence="7">
    <location>
        <position position="275"/>
    </location>
    <ligand>
        <name>carbamoyl phosphate</name>
        <dbReference type="ChEBI" id="CHEBI:58228"/>
    </ligand>
</feature>
<feature type="binding site" evidence="7">
    <location>
        <position position="234"/>
    </location>
    <ligand>
        <name>L-aspartate</name>
        <dbReference type="ChEBI" id="CHEBI:29991"/>
    </ligand>
</feature>
<evidence type="ECO:0000259" key="8">
    <source>
        <dbReference type="Pfam" id="PF00185"/>
    </source>
</evidence>
<dbReference type="PRINTS" id="PR00101">
    <property type="entry name" value="ATCASE"/>
</dbReference>
<keyword evidence="4 7" id="KW-0665">Pyrimidine biosynthesis</keyword>
<dbReference type="GO" id="GO:0016597">
    <property type="term" value="F:amino acid binding"/>
    <property type="evidence" value="ECO:0007669"/>
    <property type="project" value="InterPro"/>
</dbReference>
<evidence type="ECO:0000256" key="5">
    <source>
        <dbReference type="ARBA" id="ARBA00043884"/>
    </source>
</evidence>
<dbReference type="NCBIfam" id="NF002032">
    <property type="entry name" value="PRK00856.1"/>
    <property type="match status" value="1"/>
</dbReference>
<dbReference type="InterPro" id="IPR036901">
    <property type="entry name" value="Asp/Orn_carbamoylTrfase_sf"/>
</dbReference>
<dbReference type="SUPFAM" id="SSF53671">
    <property type="entry name" value="Aspartate/ornithine carbamoyltransferase"/>
    <property type="match status" value="1"/>
</dbReference>
<dbReference type="InterPro" id="IPR006132">
    <property type="entry name" value="Asp/Orn_carbamoyltranf_P-bd"/>
</dbReference>
<gene>
    <name evidence="7" type="primary">pyrB</name>
    <name evidence="10" type="ORF">B9J77_03540</name>
</gene>
<accession>A0A399FXW1</accession>
<dbReference type="NCBIfam" id="TIGR00670">
    <property type="entry name" value="asp_carb_tr"/>
    <property type="match status" value="1"/>
</dbReference>
<dbReference type="GO" id="GO:0044205">
    <property type="term" value="P:'de novo' UMP biosynthetic process"/>
    <property type="evidence" value="ECO:0007669"/>
    <property type="project" value="UniProtKB-UniRule"/>
</dbReference>
<comment type="similarity">
    <text evidence="2 7">Belongs to the aspartate/ornithine carbamoyltransferase superfamily. ATCase family.</text>
</comment>
<comment type="caution">
    <text evidence="10">The sequence shown here is derived from an EMBL/GenBank/DDBJ whole genome shotgun (WGS) entry which is preliminary data.</text>
</comment>
<feature type="binding site" evidence="7">
    <location>
        <position position="69"/>
    </location>
    <ligand>
        <name>carbamoyl phosphate</name>
        <dbReference type="ChEBI" id="CHEBI:58228"/>
    </ligand>
</feature>
<dbReference type="InterPro" id="IPR006130">
    <property type="entry name" value="Asp/Orn_carbamoylTrfase"/>
</dbReference>
<dbReference type="PRINTS" id="PR00100">
    <property type="entry name" value="AOTCASE"/>
</dbReference>
<comment type="catalytic activity">
    <reaction evidence="6 7">
        <text>carbamoyl phosphate + L-aspartate = N-carbamoyl-L-aspartate + phosphate + H(+)</text>
        <dbReference type="Rhea" id="RHEA:20013"/>
        <dbReference type="ChEBI" id="CHEBI:15378"/>
        <dbReference type="ChEBI" id="CHEBI:29991"/>
        <dbReference type="ChEBI" id="CHEBI:32814"/>
        <dbReference type="ChEBI" id="CHEBI:43474"/>
        <dbReference type="ChEBI" id="CHEBI:58228"/>
        <dbReference type="EC" id="2.1.3.2"/>
    </reaction>
</comment>
<feature type="binding site" evidence="7">
    <location>
        <position position="147"/>
    </location>
    <ligand>
        <name>carbamoyl phosphate</name>
        <dbReference type="ChEBI" id="CHEBI:58228"/>
    </ligand>
</feature>
<dbReference type="EC" id="2.1.3.2" evidence="7"/>
<evidence type="ECO:0000313" key="10">
    <source>
        <dbReference type="EMBL" id="RII00210.1"/>
    </source>
</evidence>
<protein>
    <recommendedName>
        <fullName evidence="7">Aspartate carbamoyltransferase</fullName>
        <ecNumber evidence="7">2.1.3.2</ecNumber>
    </recommendedName>
    <alternativeName>
        <fullName evidence="7">Aspartate transcarbamylase</fullName>
        <shortName evidence="7">ATCase</shortName>
    </alternativeName>
</protein>
<dbReference type="GO" id="GO:0006207">
    <property type="term" value="P:'de novo' pyrimidine nucleobase biosynthetic process"/>
    <property type="evidence" value="ECO:0007669"/>
    <property type="project" value="InterPro"/>
</dbReference>
<comment type="function">
    <text evidence="5 7">Catalyzes the condensation of carbamoyl phosphate and aspartate to form carbamoyl aspartate and inorganic phosphate, the committed step in the de novo pyrimidine nucleotide biosynthesis pathway.</text>
</comment>
<comment type="subunit">
    <text evidence="7">Heterododecamer (2C3:3R2) of six catalytic PyrB chains organized as two trimers (C3), and six regulatory PyrI chains organized as three dimers (R2).</text>
</comment>